<comment type="caution">
    <text evidence="8">The sequence shown here is derived from an EMBL/GenBank/DDBJ whole genome shotgun (WGS) entry which is preliminary data.</text>
</comment>
<evidence type="ECO:0000256" key="1">
    <source>
        <dbReference type="ARBA" id="ARBA00004141"/>
    </source>
</evidence>
<keyword evidence="9" id="KW-1185">Reference proteome</keyword>
<accession>A0ABS9VI74</accession>
<evidence type="ECO:0000313" key="9">
    <source>
        <dbReference type="Proteomes" id="UP001203058"/>
    </source>
</evidence>
<evidence type="ECO:0000256" key="3">
    <source>
        <dbReference type="ARBA" id="ARBA00022989"/>
    </source>
</evidence>
<feature type="compositionally biased region" description="Polar residues" evidence="5">
    <location>
        <begin position="428"/>
        <end position="443"/>
    </location>
</feature>
<keyword evidence="8" id="KW-0436">Ligase</keyword>
<feature type="transmembrane region" description="Helical" evidence="6">
    <location>
        <begin position="179"/>
        <end position="200"/>
    </location>
</feature>
<feature type="transmembrane region" description="Helical" evidence="6">
    <location>
        <begin position="248"/>
        <end position="268"/>
    </location>
</feature>
<gene>
    <name evidence="8" type="ORF">LZ016_00875</name>
</gene>
<feature type="transmembrane region" description="Helical" evidence="6">
    <location>
        <begin position="141"/>
        <end position="159"/>
    </location>
</feature>
<keyword evidence="2 6" id="KW-0812">Transmembrane</keyword>
<dbReference type="GO" id="GO:0016874">
    <property type="term" value="F:ligase activity"/>
    <property type="evidence" value="ECO:0007669"/>
    <property type="project" value="UniProtKB-KW"/>
</dbReference>
<dbReference type="PANTHER" id="PTHR37422:SF13">
    <property type="entry name" value="LIPOPOLYSACCHARIDE BIOSYNTHESIS PROTEIN PA4999-RELATED"/>
    <property type="match status" value="1"/>
</dbReference>
<feature type="transmembrane region" description="Helical" evidence="6">
    <location>
        <begin position="112"/>
        <end position="129"/>
    </location>
</feature>
<evidence type="ECO:0000313" key="8">
    <source>
        <dbReference type="EMBL" id="MCH8614660.1"/>
    </source>
</evidence>
<dbReference type="Pfam" id="PF04932">
    <property type="entry name" value="Wzy_C"/>
    <property type="match status" value="1"/>
</dbReference>
<evidence type="ECO:0000256" key="4">
    <source>
        <dbReference type="ARBA" id="ARBA00023136"/>
    </source>
</evidence>
<dbReference type="Proteomes" id="UP001203058">
    <property type="component" value="Unassembled WGS sequence"/>
</dbReference>
<sequence>MKWIFLAGLLVFTPLLTMFLRNNRQHLPKAAFALGLLPFIETRLNISAQPYGWPGWQGYVKGIDISLTDAVAVAMIVAGASIKTPLRIKLAFLFFVAVFVISTMAADAKIPSLFYGWQILRCLLVYYAVSRAATADREVPLNLLTGLITGLSIQAVVVVQQHFSGTVQAGGWFGHQNLLGMATHFIVYPAFAAFLGGYYVRRTALCVVAAFVVAWAGGSRATIGLMCVGLFATMVLSCWHRTSSRKMAVAGAGALGIALAVPILIAAIDRRSEVAREHSNDERDTMKAAASMIVADYPLGIGANRFVAVANVGGYYPRAGVTWTSAAAPVHNTYYLIAAEMGVLGVVAYATMLAALLSVAVGTLRMLSPGFEAEYAAGLVVVVLAVAVHSYVEWITMLYPIHAFLAMSVGTMVALRSRATAKKRPPKSVQSAMSHPQPTPAAT</sequence>
<dbReference type="InterPro" id="IPR007016">
    <property type="entry name" value="O-antigen_ligase-rel_domated"/>
</dbReference>
<feature type="transmembrane region" description="Helical" evidence="6">
    <location>
        <begin position="207"/>
        <end position="236"/>
    </location>
</feature>
<comment type="subcellular location">
    <subcellularLocation>
        <location evidence="1">Membrane</location>
        <topology evidence="1">Multi-pass membrane protein</topology>
    </subcellularLocation>
</comment>
<evidence type="ECO:0000256" key="6">
    <source>
        <dbReference type="SAM" id="Phobius"/>
    </source>
</evidence>
<dbReference type="RefSeq" id="WP_241445137.1">
    <property type="nucleotide sequence ID" value="NZ_JAKZHW010000001.1"/>
</dbReference>
<evidence type="ECO:0000259" key="7">
    <source>
        <dbReference type="Pfam" id="PF04932"/>
    </source>
</evidence>
<feature type="transmembrane region" description="Helical" evidence="6">
    <location>
        <begin position="90"/>
        <end position="106"/>
    </location>
</feature>
<protein>
    <submittedName>
        <fullName evidence="8">O-antigen ligase family protein</fullName>
    </submittedName>
</protein>
<keyword evidence="4 6" id="KW-0472">Membrane</keyword>
<proteinExistence type="predicted"/>
<feature type="region of interest" description="Disordered" evidence="5">
    <location>
        <begin position="421"/>
        <end position="443"/>
    </location>
</feature>
<keyword evidence="3 6" id="KW-1133">Transmembrane helix</keyword>
<reference evidence="8 9" key="1">
    <citation type="submission" date="2022-03" db="EMBL/GenBank/DDBJ databases">
        <authorList>
            <person name="Jo J.-H."/>
            <person name="Im W.-T."/>
        </authorList>
    </citation>
    <scope>NUCLEOTIDE SEQUENCE [LARGE SCALE GENOMIC DNA]</scope>
    <source>
        <strain evidence="8 9">SM33</strain>
    </source>
</reference>
<feature type="domain" description="O-antigen ligase-related" evidence="7">
    <location>
        <begin position="206"/>
        <end position="349"/>
    </location>
</feature>
<name>A0ABS9VI74_9SPHN</name>
<evidence type="ECO:0000256" key="2">
    <source>
        <dbReference type="ARBA" id="ARBA00022692"/>
    </source>
</evidence>
<feature type="transmembrane region" description="Helical" evidence="6">
    <location>
        <begin position="334"/>
        <end position="361"/>
    </location>
</feature>
<organism evidence="8 9">
    <name type="scientific">Sphingomonas telluris</name>
    <dbReference type="NCBI Taxonomy" id="2907998"/>
    <lineage>
        <taxon>Bacteria</taxon>
        <taxon>Pseudomonadati</taxon>
        <taxon>Pseudomonadota</taxon>
        <taxon>Alphaproteobacteria</taxon>
        <taxon>Sphingomonadales</taxon>
        <taxon>Sphingomonadaceae</taxon>
        <taxon>Sphingomonas</taxon>
    </lineage>
</organism>
<dbReference type="PANTHER" id="PTHR37422">
    <property type="entry name" value="TEICHURONIC ACID BIOSYNTHESIS PROTEIN TUAE"/>
    <property type="match status" value="1"/>
</dbReference>
<evidence type="ECO:0000256" key="5">
    <source>
        <dbReference type="SAM" id="MobiDB-lite"/>
    </source>
</evidence>
<dbReference type="InterPro" id="IPR051533">
    <property type="entry name" value="WaaL-like"/>
</dbReference>
<feature type="transmembrane region" description="Helical" evidence="6">
    <location>
        <begin position="373"/>
        <end position="392"/>
    </location>
</feature>
<dbReference type="EMBL" id="JAKZHW010000001">
    <property type="protein sequence ID" value="MCH8614660.1"/>
    <property type="molecule type" value="Genomic_DNA"/>
</dbReference>